<comment type="pathway">
    <text evidence="2">Carbohydrate degradation; glycolysis; D-glyceraldehyde 3-phosphate and glycerone phosphate from D-glucose: step 3/4.</text>
</comment>
<evidence type="ECO:0000313" key="12">
    <source>
        <dbReference type="Proteomes" id="UP000008957"/>
    </source>
</evidence>
<dbReference type="GO" id="GO:0048029">
    <property type="term" value="F:monosaccharide binding"/>
    <property type="evidence" value="ECO:0007669"/>
    <property type="project" value="TreeGrafter"/>
</dbReference>
<evidence type="ECO:0000256" key="2">
    <source>
        <dbReference type="ARBA" id="ARBA00004679"/>
    </source>
</evidence>
<evidence type="ECO:0000256" key="5">
    <source>
        <dbReference type="ARBA" id="ARBA00022723"/>
    </source>
</evidence>
<reference evidence="12" key="1">
    <citation type="submission" date="2010-03" db="EMBL/GenBank/DDBJ databases">
        <title>The genome sequence of Synergistetes sp. SGP1.</title>
        <authorList>
            <consortium name="metaHIT consortium -- http://www.metahit.eu/"/>
            <person name="Pajon A."/>
            <person name="Turner K."/>
            <person name="Parkhill J."/>
            <person name="Wade W."/>
            <person name="Vartoukian S."/>
        </authorList>
    </citation>
    <scope>NUCLEOTIDE SEQUENCE [LARGE SCALE GENOMIC DNA]</scope>
    <source>
        <strain evidence="12">SGP1</strain>
    </source>
</reference>
<dbReference type="PRINTS" id="PR00476">
    <property type="entry name" value="PHFRCTKINASE"/>
</dbReference>
<dbReference type="RefSeq" id="WP_015557150.1">
    <property type="nucleotide sequence ID" value="NC_021038.1"/>
</dbReference>
<evidence type="ECO:0000256" key="6">
    <source>
        <dbReference type="ARBA" id="ARBA00022777"/>
    </source>
</evidence>
<dbReference type="AlphaFoldDB" id="A0AB94IZ62"/>
<dbReference type="SUPFAM" id="SSF53784">
    <property type="entry name" value="Phosphofructokinase"/>
    <property type="match status" value="1"/>
</dbReference>
<dbReference type="GO" id="GO:0005524">
    <property type="term" value="F:ATP binding"/>
    <property type="evidence" value="ECO:0007669"/>
    <property type="project" value="TreeGrafter"/>
</dbReference>
<dbReference type="Pfam" id="PF00365">
    <property type="entry name" value="PFK"/>
    <property type="match status" value="1"/>
</dbReference>
<keyword evidence="7" id="KW-0460">Magnesium</keyword>
<dbReference type="GO" id="GO:0030388">
    <property type="term" value="P:fructose 1,6-bisphosphate metabolic process"/>
    <property type="evidence" value="ECO:0007669"/>
    <property type="project" value="TreeGrafter"/>
</dbReference>
<dbReference type="Proteomes" id="UP000008957">
    <property type="component" value="Chromosome"/>
</dbReference>
<dbReference type="EMBL" id="FP929056">
    <property type="protein sequence ID" value="CBL29004.1"/>
    <property type="molecule type" value="Genomic_DNA"/>
</dbReference>
<protein>
    <submittedName>
        <fullName evidence="11">6-phosphofructokinase</fullName>
        <ecNumber evidence="11">2.7.1.11</ecNumber>
    </submittedName>
</protein>
<organism evidence="11 12">
    <name type="scientific">Fretibacterium fastidiosum</name>
    <dbReference type="NCBI Taxonomy" id="651822"/>
    <lineage>
        <taxon>Bacteria</taxon>
        <taxon>Thermotogati</taxon>
        <taxon>Synergistota</taxon>
        <taxon>Synergistia</taxon>
        <taxon>Synergistales</taxon>
        <taxon>Aminobacteriaceae</taxon>
        <taxon>Fretibacterium</taxon>
    </lineage>
</organism>
<proteinExistence type="inferred from homology"/>
<reference evidence="11 12" key="2">
    <citation type="submission" date="2010-03" db="EMBL/GenBank/DDBJ databases">
        <authorList>
            <person name="Pajon A."/>
        </authorList>
    </citation>
    <scope>NUCLEOTIDE SEQUENCE [LARGE SCALE GENOMIC DNA]</scope>
    <source>
        <strain evidence="11 12">SGP1</strain>
    </source>
</reference>
<accession>A0AB94IZ62</accession>
<dbReference type="KEGG" id="sbr:SY1_23480"/>
<keyword evidence="8" id="KW-0324">Glycolysis</keyword>
<dbReference type="GO" id="GO:0005945">
    <property type="term" value="C:6-phosphofructokinase complex"/>
    <property type="evidence" value="ECO:0007669"/>
    <property type="project" value="TreeGrafter"/>
</dbReference>
<comment type="similarity">
    <text evidence="9">Belongs to the phosphofructokinase type A (PFKA) family.</text>
</comment>
<dbReference type="InterPro" id="IPR035966">
    <property type="entry name" value="PKF_sf"/>
</dbReference>
<keyword evidence="6" id="KW-0418">Kinase</keyword>
<dbReference type="PANTHER" id="PTHR13697:SF52">
    <property type="entry name" value="ATP-DEPENDENT 6-PHOSPHOFRUCTOKINASE 3"/>
    <property type="match status" value="1"/>
</dbReference>
<dbReference type="PANTHER" id="PTHR13697">
    <property type="entry name" value="PHOSPHOFRUCTOKINASE"/>
    <property type="match status" value="1"/>
</dbReference>
<dbReference type="Gene3D" id="3.40.50.460">
    <property type="entry name" value="Phosphofructokinase domain"/>
    <property type="match status" value="1"/>
</dbReference>
<feature type="domain" description="Phosphofructokinase" evidence="10">
    <location>
        <begin position="7"/>
        <end position="336"/>
    </location>
</feature>
<evidence type="ECO:0000256" key="8">
    <source>
        <dbReference type="ARBA" id="ARBA00023152"/>
    </source>
</evidence>
<dbReference type="GO" id="GO:0006002">
    <property type="term" value="P:fructose 6-phosphate metabolic process"/>
    <property type="evidence" value="ECO:0007669"/>
    <property type="project" value="InterPro"/>
</dbReference>
<evidence type="ECO:0000256" key="3">
    <source>
        <dbReference type="ARBA" id="ARBA00022490"/>
    </source>
</evidence>
<dbReference type="InterPro" id="IPR022953">
    <property type="entry name" value="ATP_PFK"/>
</dbReference>
<dbReference type="Gene3D" id="3.40.50.450">
    <property type="match status" value="1"/>
</dbReference>
<evidence type="ECO:0000259" key="10">
    <source>
        <dbReference type="Pfam" id="PF00365"/>
    </source>
</evidence>
<evidence type="ECO:0000256" key="7">
    <source>
        <dbReference type="ARBA" id="ARBA00022842"/>
    </source>
</evidence>
<dbReference type="EC" id="2.7.1.11" evidence="11"/>
<dbReference type="GO" id="GO:0016208">
    <property type="term" value="F:AMP binding"/>
    <property type="evidence" value="ECO:0007669"/>
    <property type="project" value="TreeGrafter"/>
</dbReference>
<dbReference type="GO" id="GO:0003872">
    <property type="term" value="F:6-phosphofructokinase activity"/>
    <property type="evidence" value="ECO:0007669"/>
    <property type="project" value="UniProtKB-EC"/>
</dbReference>
<dbReference type="GO" id="GO:0046872">
    <property type="term" value="F:metal ion binding"/>
    <property type="evidence" value="ECO:0007669"/>
    <property type="project" value="UniProtKB-KW"/>
</dbReference>
<keyword evidence="4 11" id="KW-0808">Transferase</keyword>
<keyword evidence="5" id="KW-0479">Metal-binding</keyword>
<name>A0AB94IZ62_9BACT</name>
<evidence type="ECO:0000256" key="4">
    <source>
        <dbReference type="ARBA" id="ARBA00022679"/>
    </source>
</evidence>
<dbReference type="GO" id="GO:0042802">
    <property type="term" value="F:identical protein binding"/>
    <property type="evidence" value="ECO:0007669"/>
    <property type="project" value="TreeGrafter"/>
</dbReference>
<evidence type="ECO:0000313" key="11">
    <source>
        <dbReference type="EMBL" id="CBL29004.1"/>
    </source>
</evidence>
<dbReference type="GO" id="GO:0061621">
    <property type="term" value="P:canonical glycolysis"/>
    <property type="evidence" value="ECO:0007669"/>
    <property type="project" value="TreeGrafter"/>
</dbReference>
<evidence type="ECO:0000256" key="9">
    <source>
        <dbReference type="ARBA" id="ARBA00038478"/>
    </source>
</evidence>
<keyword evidence="12" id="KW-1185">Reference proteome</keyword>
<comment type="cofactor">
    <cofactor evidence="1">
        <name>Mg(2+)</name>
        <dbReference type="ChEBI" id="CHEBI:18420"/>
    </cofactor>
</comment>
<gene>
    <name evidence="11" type="ORF">SY1_23480</name>
</gene>
<dbReference type="InterPro" id="IPR000023">
    <property type="entry name" value="Phosphofructokinase_dom"/>
</dbReference>
<dbReference type="GO" id="GO:0070095">
    <property type="term" value="F:fructose-6-phosphate binding"/>
    <property type="evidence" value="ECO:0007669"/>
    <property type="project" value="TreeGrafter"/>
</dbReference>
<evidence type="ECO:0000256" key="1">
    <source>
        <dbReference type="ARBA" id="ARBA00001946"/>
    </source>
</evidence>
<sequence>MGKKMKNIGIITSGGDCGGLNAVVRGAAKTAMQRGIGAYIVPNGYAGLYNLVDFDRLVFLDEERTDHVNSAFAGSDAGHSRVKISKIPDPDKYNRILLGLRKFNLDGLLISGGDDTGSVVVDLAEHGIPCVHAPKTMDLDLQTYSVGGDSAINKIARIVEDLKTTGKTHNRIMIVEVFGRYAGHTAFRGGIAADADCILIPEIVADFDAIYKHLKHYYIRRILNSDVHSGTYVMVVAEGVKGEDGKYFSDSGDSTDSFGHVRLAGAGRYIRTRLEAMMREDPQIHQFMKVSGMYVPGVFEIPEIREVIPGHIVRSGSTSSYDVNFGKQIGASAVILLDEGISGVTVVEVYKGRIRYMPTADAIVPRPVSLEDVTFYEQMDICFGRTPQHYEPVIEEQKGEVERFL</sequence>
<keyword evidence="3" id="KW-0963">Cytoplasm</keyword>